<dbReference type="AlphaFoldDB" id="A0A1L9PLH7"/>
<evidence type="ECO:0000313" key="2">
    <source>
        <dbReference type="EMBL" id="OJJ02384.1"/>
    </source>
</evidence>
<gene>
    <name evidence="2" type="ORF">ASPVEDRAFT_671689</name>
</gene>
<dbReference type="OrthoDB" id="4501062at2759"/>
<keyword evidence="3" id="KW-1185">Reference proteome</keyword>
<name>A0A1L9PLH7_ASPVE</name>
<evidence type="ECO:0000313" key="3">
    <source>
        <dbReference type="Proteomes" id="UP000184073"/>
    </source>
</evidence>
<dbReference type="EMBL" id="KV878129">
    <property type="protein sequence ID" value="OJJ02384.1"/>
    <property type="molecule type" value="Genomic_DNA"/>
</dbReference>
<reference evidence="3" key="1">
    <citation type="journal article" date="2017" name="Genome Biol.">
        <title>Comparative genomics reveals high biological diversity and specific adaptations in the industrially and medically important fungal genus Aspergillus.</title>
        <authorList>
            <person name="de Vries R.P."/>
            <person name="Riley R."/>
            <person name="Wiebenga A."/>
            <person name="Aguilar-Osorio G."/>
            <person name="Amillis S."/>
            <person name="Uchima C.A."/>
            <person name="Anderluh G."/>
            <person name="Asadollahi M."/>
            <person name="Askin M."/>
            <person name="Barry K."/>
            <person name="Battaglia E."/>
            <person name="Bayram O."/>
            <person name="Benocci T."/>
            <person name="Braus-Stromeyer S.A."/>
            <person name="Caldana C."/>
            <person name="Canovas D."/>
            <person name="Cerqueira G.C."/>
            <person name="Chen F."/>
            <person name="Chen W."/>
            <person name="Choi C."/>
            <person name="Clum A."/>
            <person name="Dos Santos R.A."/>
            <person name="Damasio A.R."/>
            <person name="Diallinas G."/>
            <person name="Emri T."/>
            <person name="Fekete E."/>
            <person name="Flipphi M."/>
            <person name="Freyberg S."/>
            <person name="Gallo A."/>
            <person name="Gournas C."/>
            <person name="Habgood R."/>
            <person name="Hainaut M."/>
            <person name="Harispe M.L."/>
            <person name="Henrissat B."/>
            <person name="Hilden K.S."/>
            <person name="Hope R."/>
            <person name="Hossain A."/>
            <person name="Karabika E."/>
            <person name="Karaffa L."/>
            <person name="Karanyi Z."/>
            <person name="Krasevec N."/>
            <person name="Kuo A."/>
            <person name="Kusch H."/>
            <person name="LaButti K."/>
            <person name="Lagendijk E.L."/>
            <person name="Lapidus A."/>
            <person name="Levasseur A."/>
            <person name="Lindquist E."/>
            <person name="Lipzen A."/>
            <person name="Logrieco A.F."/>
            <person name="MacCabe A."/>
            <person name="Maekelae M.R."/>
            <person name="Malavazi I."/>
            <person name="Melin P."/>
            <person name="Meyer V."/>
            <person name="Mielnichuk N."/>
            <person name="Miskei M."/>
            <person name="Molnar A.P."/>
            <person name="Mule G."/>
            <person name="Ngan C.Y."/>
            <person name="Orejas M."/>
            <person name="Orosz E."/>
            <person name="Ouedraogo J.P."/>
            <person name="Overkamp K.M."/>
            <person name="Park H.-S."/>
            <person name="Perrone G."/>
            <person name="Piumi F."/>
            <person name="Punt P.J."/>
            <person name="Ram A.F."/>
            <person name="Ramon A."/>
            <person name="Rauscher S."/>
            <person name="Record E."/>
            <person name="Riano-Pachon D.M."/>
            <person name="Robert V."/>
            <person name="Roehrig J."/>
            <person name="Ruller R."/>
            <person name="Salamov A."/>
            <person name="Salih N.S."/>
            <person name="Samson R.A."/>
            <person name="Sandor E."/>
            <person name="Sanguinetti M."/>
            <person name="Schuetze T."/>
            <person name="Sepcic K."/>
            <person name="Shelest E."/>
            <person name="Sherlock G."/>
            <person name="Sophianopoulou V."/>
            <person name="Squina F.M."/>
            <person name="Sun H."/>
            <person name="Susca A."/>
            <person name="Todd R.B."/>
            <person name="Tsang A."/>
            <person name="Unkles S.E."/>
            <person name="van de Wiele N."/>
            <person name="van Rossen-Uffink D."/>
            <person name="Oliveira J.V."/>
            <person name="Vesth T.C."/>
            <person name="Visser J."/>
            <person name="Yu J.-H."/>
            <person name="Zhou M."/>
            <person name="Andersen M.R."/>
            <person name="Archer D.B."/>
            <person name="Baker S.E."/>
            <person name="Benoit I."/>
            <person name="Brakhage A.A."/>
            <person name="Braus G.H."/>
            <person name="Fischer R."/>
            <person name="Frisvad J.C."/>
            <person name="Goldman G.H."/>
            <person name="Houbraken J."/>
            <person name="Oakley B."/>
            <person name="Pocsi I."/>
            <person name="Scazzocchio C."/>
            <person name="Seiboth B."/>
            <person name="vanKuyk P.A."/>
            <person name="Wortman J."/>
            <person name="Dyer P.S."/>
            <person name="Grigoriev I.V."/>
        </authorList>
    </citation>
    <scope>NUCLEOTIDE SEQUENCE [LARGE SCALE GENOMIC DNA]</scope>
    <source>
        <strain evidence="3">CBS 583.65</strain>
    </source>
</reference>
<sequence>MSSPGHRPPLSRIQRHRGHISISTGSQCQFLLLKGRLRMSSINKASPSQQSPSQPQDPIALFHSAARKLPLVVKSGLNRDVQGKGTNVDRASQPSDLRRSNAIGRGNSLEKAHHLDVAVGSVSRSSSSASTACNSKLRSRASDKDLPHVLRCLVDKGYTRTMIGRYLVELLLGADSFYSGLIARLVGANRTYSEICVQVFRRLDLNNKDGWPLECEVEMGNGNLRPDPSRPAKCLYSDDSEPAMGSPGQNSTRDNLSMLSDVSDDDFEYVDVEMGVARTVDISRHTVHLVDSLRR</sequence>
<organism evidence="2 3">
    <name type="scientific">Aspergillus versicolor CBS 583.65</name>
    <dbReference type="NCBI Taxonomy" id="1036611"/>
    <lineage>
        <taxon>Eukaryota</taxon>
        <taxon>Fungi</taxon>
        <taxon>Dikarya</taxon>
        <taxon>Ascomycota</taxon>
        <taxon>Pezizomycotina</taxon>
        <taxon>Eurotiomycetes</taxon>
        <taxon>Eurotiomycetidae</taxon>
        <taxon>Eurotiales</taxon>
        <taxon>Aspergillaceae</taxon>
        <taxon>Aspergillus</taxon>
        <taxon>Aspergillus subgen. Nidulantes</taxon>
    </lineage>
</organism>
<feature type="compositionally biased region" description="Polar residues" evidence="1">
    <location>
        <begin position="247"/>
        <end position="257"/>
    </location>
</feature>
<feature type="region of interest" description="Disordered" evidence="1">
    <location>
        <begin position="77"/>
        <end position="102"/>
    </location>
</feature>
<protein>
    <submittedName>
        <fullName evidence="2">Uncharacterized protein</fullName>
    </submittedName>
</protein>
<evidence type="ECO:0000256" key="1">
    <source>
        <dbReference type="SAM" id="MobiDB-lite"/>
    </source>
</evidence>
<dbReference type="RefSeq" id="XP_040668146.1">
    <property type="nucleotide sequence ID" value="XM_040815932.1"/>
</dbReference>
<proteinExistence type="predicted"/>
<accession>A0A1L9PLH7</accession>
<dbReference type="GeneID" id="63731443"/>
<dbReference type="Proteomes" id="UP000184073">
    <property type="component" value="Unassembled WGS sequence"/>
</dbReference>
<feature type="region of interest" description="Disordered" evidence="1">
    <location>
        <begin position="237"/>
        <end position="257"/>
    </location>
</feature>
<dbReference type="VEuPathDB" id="FungiDB:ASPVEDRAFT_671689"/>